<evidence type="ECO:0000313" key="5">
    <source>
        <dbReference type="Proteomes" id="UP000501812"/>
    </source>
</evidence>
<dbReference type="Gene3D" id="3.60.15.10">
    <property type="entry name" value="Ribonuclease Z/Hydroxyacylglutathione hydrolase-like"/>
    <property type="match status" value="1"/>
</dbReference>
<dbReference type="SMART" id="SM00849">
    <property type="entry name" value="Lactamase_B"/>
    <property type="match status" value="1"/>
</dbReference>
<dbReference type="Pfam" id="PF10996">
    <property type="entry name" value="Beta-Casp"/>
    <property type="match status" value="1"/>
</dbReference>
<feature type="domain" description="Metallo-beta-lactamase" evidence="2">
    <location>
        <begin position="13"/>
        <end position="252"/>
    </location>
</feature>
<keyword evidence="1 4" id="KW-0378">Hydrolase</keyword>
<evidence type="ECO:0000256" key="1">
    <source>
        <dbReference type="ARBA" id="ARBA00022801"/>
    </source>
</evidence>
<gene>
    <name evidence="4" type="ORF">HHL09_24210</name>
</gene>
<dbReference type="SMART" id="SM01027">
    <property type="entry name" value="Beta-Casp"/>
    <property type="match status" value="1"/>
</dbReference>
<dbReference type="InterPro" id="IPR011108">
    <property type="entry name" value="RMMBL"/>
</dbReference>
<dbReference type="InterPro" id="IPR022712">
    <property type="entry name" value="Beta_Casp"/>
</dbReference>
<sequence>MKLKFCGAAGTTTGSQHLLEINGKRILLDCGLYQGHREESYEVNCKFPHFDPKQIDIVVLSHAHIDHSGNLPNLCKQGFSGNIFATFATRDLCQIMLADSAHIQEQDTEYLNKDRAKDGLPPVKPLYVREDAEKCLRQFVTLGYERPMMISDGVTLTFYDAGHILGAAQVLLEVVDHEDGGKKKRFLFSGDIGRGGNEILRDPAVVRDVDYVLMESTYGGREHSLPTGATDEFGEILNEALARRGKVMIPAFAVERTQAILYILNQLFHTGKLRPVPVYVDSPLAVNATEIFRIHPECFNETVYKFLFEDKNDPFLFPDLHLIRAVNDSKKLNEVEGPCIIISASGMCEAGRIRHHLKNGLDDPRNTVLFVGYCADNTLGRAIRDGRPQVNIFGKPVTVRASIEAVDSFSGHADHSELMDWFHRITGPKKQVWLVHGEPERAASLKAALVNEHDGAIDVAVLGESFEI</sequence>
<dbReference type="Pfam" id="PF16661">
    <property type="entry name" value="Lactamase_B_6"/>
    <property type="match status" value="1"/>
</dbReference>
<dbReference type="Pfam" id="PF07521">
    <property type="entry name" value="RMMBL"/>
    <property type="match status" value="1"/>
</dbReference>
<keyword evidence="5" id="KW-1185">Reference proteome</keyword>
<dbReference type="InterPro" id="IPR001279">
    <property type="entry name" value="Metallo-B-lactamas"/>
</dbReference>
<dbReference type="InterPro" id="IPR036866">
    <property type="entry name" value="RibonucZ/Hydroxyglut_hydro"/>
</dbReference>
<dbReference type="GO" id="GO:0004521">
    <property type="term" value="F:RNA endonuclease activity"/>
    <property type="evidence" value="ECO:0007669"/>
    <property type="project" value="TreeGrafter"/>
</dbReference>
<dbReference type="EMBL" id="CP051774">
    <property type="protein sequence ID" value="QJE98750.1"/>
    <property type="molecule type" value="Genomic_DNA"/>
</dbReference>
<dbReference type="InterPro" id="IPR050698">
    <property type="entry name" value="MBL"/>
</dbReference>
<evidence type="ECO:0000259" key="2">
    <source>
        <dbReference type="SMART" id="SM00849"/>
    </source>
</evidence>
<dbReference type="AlphaFoldDB" id="A0A858RRI6"/>
<dbReference type="Proteomes" id="UP000501812">
    <property type="component" value="Chromosome"/>
</dbReference>
<dbReference type="RefSeq" id="WP_169457237.1">
    <property type="nucleotide sequence ID" value="NZ_CP051774.1"/>
</dbReference>
<protein>
    <submittedName>
        <fullName evidence="4">MBL fold metallo-hydrolase</fullName>
    </submittedName>
</protein>
<dbReference type="PANTHER" id="PTHR11203">
    <property type="entry name" value="CLEAVAGE AND POLYADENYLATION SPECIFICITY FACTOR FAMILY MEMBER"/>
    <property type="match status" value="1"/>
</dbReference>
<accession>A0A858RRI6</accession>
<name>A0A858RRI6_9BACT</name>
<proteinExistence type="predicted"/>
<dbReference type="CDD" id="cd16295">
    <property type="entry name" value="TTHA0252-CPSF-like_MBL-fold"/>
    <property type="match status" value="1"/>
</dbReference>
<dbReference type="GO" id="GO:0016787">
    <property type="term" value="F:hydrolase activity"/>
    <property type="evidence" value="ECO:0007669"/>
    <property type="project" value="UniProtKB-KW"/>
</dbReference>
<reference evidence="4 5" key="1">
    <citation type="submission" date="2020-04" db="EMBL/GenBank/DDBJ databases">
        <title>Luteolibacter sp. G-1-1-1 isolated from soil.</title>
        <authorList>
            <person name="Dahal R.H."/>
        </authorList>
    </citation>
    <scope>NUCLEOTIDE SEQUENCE [LARGE SCALE GENOMIC DNA]</scope>
    <source>
        <strain evidence="4 5">G-1-1-1</strain>
    </source>
</reference>
<organism evidence="4 5">
    <name type="scientific">Luteolibacter luteus</name>
    <dbReference type="NCBI Taxonomy" id="2728835"/>
    <lineage>
        <taxon>Bacteria</taxon>
        <taxon>Pseudomonadati</taxon>
        <taxon>Verrucomicrobiota</taxon>
        <taxon>Verrucomicrobiia</taxon>
        <taxon>Verrucomicrobiales</taxon>
        <taxon>Verrucomicrobiaceae</taxon>
        <taxon>Luteolibacter</taxon>
    </lineage>
</organism>
<dbReference type="KEGG" id="luo:HHL09_24210"/>
<dbReference type="SUPFAM" id="SSF56281">
    <property type="entry name" value="Metallo-hydrolase/oxidoreductase"/>
    <property type="match status" value="1"/>
</dbReference>
<dbReference type="PANTHER" id="PTHR11203:SF37">
    <property type="entry name" value="INTEGRATOR COMPLEX SUBUNIT 11"/>
    <property type="match status" value="1"/>
</dbReference>
<dbReference type="Gene3D" id="3.40.50.10890">
    <property type="match status" value="1"/>
</dbReference>
<feature type="domain" description="Beta-Casp" evidence="3">
    <location>
        <begin position="257"/>
        <end position="383"/>
    </location>
</feature>
<evidence type="ECO:0000313" key="4">
    <source>
        <dbReference type="EMBL" id="QJE98750.1"/>
    </source>
</evidence>
<evidence type="ECO:0000259" key="3">
    <source>
        <dbReference type="SMART" id="SM01027"/>
    </source>
</evidence>